<accession>A0ABD0KW19</accession>
<comment type="caution">
    <text evidence="1">The sequence shown here is derived from an EMBL/GenBank/DDBJ whole genome shotgun (WGS) entry which is preliminary data.</text>
</comment>
<name>A0ABD0KW19_9CAEN</name>
<dbReference type="AlphaFoldDB" id="A0ABD0KW19"/>
<dbReference type="Proteomes" id="UP001519460">
    <property type="component" value="Unassembled WGS sequence"/>
</dbReference>
<protein>
    <submittedName>
        <fullName evidence="1">Uncharacterized protein</fullName>
    </submittedName>
</protein>
<organism evidence="1 2">
    <name type="scientific">Batillaria attramentaria</name>
    <dbReference type="NCBI Taxonomy" id="370345"/>
    <lineage>
        <taxon>Eukaryota</taxon>
        <taxon>Metazoa</taxon>
        <taxon>Spiralia</taxon>
        <taxon>Lophotrochozoa</taxon>
        <taxon>Mollusca</taxon>
        <taxon>Gastropoda</taxon>
        <taxon>Caenogastropoda</taxon>
        <taxon>Sorbeoconcha</taxon>
        <taxon>Cerithioidea</taxon>
        <taxon>Batillariidae</taxon>
        <taxon>Batillaria</taxon>
    </lineage>
</organism>
<evidence type="ECO:0000313" key="1">
    <source>
        <dbReference type="EMBL" id="KAK7490975.1"/>
    </source>
</evidence>
<keyword evidence="2" id="KW-1185">Reference proteome</keyword>
<dbReference type="EMBL" id="JACVVK020000121">
    <property type="protein sequence ID" value="KAK7490975.1"/>
    <property type="molecule type" value="Genomic_DNA"/>
</dbReference>
<evidence type="ECO:0000313" key="2">
    <source>
        <dbReference type="Proteomes" id="UP001519460"/>
    </source>
</evidence>
<reference evidence="1 2" key="1">
    <citation type="journal article" date="2023" name="Sci. Data">
        <title>Genome assembly of the Korean intertidal mud-creeper Batillaria attramentaria.</title>
        <authorList>
            <person name="Patra A.K."/>
            <person name="Ho P.T."/>
            <person name="Jun S."/>
            <person name="Lee S.J."/>
            <person name="Kim Y."/>
            <person name="Won Y.J."/>
        </authorList>
    </citation>
    <scope>NUCLEOTIDE SEQUENCE [LARGE SCALE GENOMIC DNA]</scope>
    <source>
        <strain evidence="1">Wonlab-2016</strain>
    </source>
</reference>
<sequence length="126" mass="14473">MPSSEHAKDNVSDNAKDNVFRTCQGCRLQNMPRIMFQTMPRITSSDHTKGNVFRTYHNWGQRFQAMPRITSSEHTEDDVILKLTPYLCEEPGPARVPDFGQVVCVQPASLQSALPVLLEQCRYQWF</sequence>
<proteinExistence type="predicted"/>
<gene>
    <name evidence="1" type="ORF">BaRGS_00017847</name>
</gene>